<dbReference type="EMBL" id="JANTHZ010000001">
    <property type="protein sequence ID" value="MCS0494354.1"/>
    <property type="molecule type" value="Genomic_DNA"/>
</dbReference>
<keyword evidence="6 8" id="KW-1133">Transmembrane helix</keyword>
<keyword evidence="10" id="KW-1185">Reference proteome</keyword>
<reference evidence="9" key="1">
    <citation type="submission" date="2022-08" db="EMBL/GenBank/DDBJ databases">
        <authorList>
            <person name="Li F."/>
        </authorList>
    </citation>
    <scope>NUCLEOTIDE SEQUENCE</scope>
    <source>
        <strain evidence="9">MQZ15Z-1</strain>
    </source>
</reference>
<dbReference type="PANTHER" id="PTHR32063:SF14">
    <property type="entry name" value="BLL4319 PROTEIN"/>
    <property type="match status" value="1"/>
</dbReference>
<dbReference type="AlphaFoldDB" id="A0A9X2P960"/>
<dbReference type="SUPFAM" id="SSF82693">
    <property type="entry name" value="Multidrug efflux transporter AcrB pore domain, PN1, PN2, PC1 and PC2 subdomains"/>
    <property type="match status" value="3"/>
</dbReference>
<organism evidence="9 10">
    <name type="scientific">Ancylobacter mangrovi</name>
    <dbReference type="NCBI Taxonomy" id="2972472"/>
    <lineage>
        <taxon>Bacteria</taxon>
        <taxon>Pseudomonadati</taxon>
        <taxon>Pseudomonadota</taxon>
        <taxon>Alphaproteobacteria</taxon>
        <taxon>Hyphomicrobiales</taxon>
        <taxon>Xanthobacteraceae</taxon>
        <taxon>Ancylobacter</taxon>
    </lineage>
</organism>
<feature type="transmembrane region" description="Helical" evidence="8">
    <location>
        <begin position="946"/>
        <end position="965"/>
    </location>
</feature>
<accession>A0A9X2P960</accession>
<evidence type="ECO:0000256" key="2">
    <source>
        <dbReference type="ARBA" id="ARBA00022448"/>
    </source>
</evidence>
<feature type="transmembrane region" description="Helical" evidence="8">
    <location>
        <begin position="875"/>
        <end position="894"/>
    </location>
</feature>
<keyword evidence="7 8" id="KW-0472">Membrane</keyword>
<protein>
    <submittedName>
        <fullName evidence="9">Efflux RND transporter permease subunit</fullName>
    </submittedName>
</protein>
<evidence type="ECO:0000256" key="8">
    <source>
        <dbReference type="SAM" id="Phobius"/>
    </source>
</evidence>
<dbReference type="GO" id="GO:0042910">
    <property type="term" value="F:xenobiotic transmembrane transporter activity"/>
    <property type="evidence" value="ECO:0007669"/>
    <property type="project" value="TreeGrafter"/>
</dbReference>
<feature type="transmembrane region" description="Helical" evidence="8">
    <location>
        <begin position="900"/>
        <end position="925"/>
    </location>
</feature>
<dbReference type="SUPFAM" id="SSF82866">
    <property type="entry name" value="Multidrug efflux transporter AcrB transmembrane domain"/>
    <property type="match status" value="2"/>
</dbReference>
<feature type="transmembrane region" description="Helical" evidence="8">
    <location>
        <begin position="12"/>
        <end position="30"/>
    </location>
</feature>
<proteinExistence type="predicted"/>
<dbReference type="Gene3D" id="3.30.2090.10">
    <property type="entry name" value="Multidrug efflux transporter AcrB TolC docking domain, DN and DC subdomains"/>
    <property type="match status" value="2"/>
</dbReference>
<keyword evidence="5 8" id="KW-0812">Transmembrane</keyword>
<feature type="transmembrane region" description="Helical" evidence="8">
    <location>
        <begin position="462"/>
        <end position="481"/>
    </location>
</feature>
<name>A0A9X2P960_9HYPH</name>
<evidence type="ECO:0000256" key="3">
    <source>
        <dbReference type="ARBA" id="ARBA00022475"/>
    </source>
</evidence>
<gene>
    <name evidence="9" type="ORF">NVS89_04540</name>
</gene>
<evidence type="ECO:0000256" key="5">
    <source>
        <dbReference type="ARBA" id="ARBA00022692"/>
    </source>
</evidence>
<keyword evidence="2" id="KW-0813">Transport</keyword>
<evidence type="ECO:0000256" key="1">
    <source>
        <dbReference type="ARBA" id="ARBA00004429"/>
    </source>
</evidence>
<dbReference type="FunFam" id="1.20.1640.10:FF:000001">
    <property type="entry name" value="Efflux pump membrane transporter"/>
    <property type="match status" value="1"/>
</dbReference>
<feature type="transmembrane region" description="Helical" evidence="8">
    <location>
        <begin position="977"/>
        <end position="1003"/>
    </location>
</feature>
<dbReference type="Proteomes" id="UP001151088">
    <property type="component" value="Unassembled WGS sequence"/>
</dbReference>
<feature type="transmembrane region" description="Helical" evidence="8">
    <location>
        <begin position="333"/>
        <end position="352"/>
    </location>
</feature>
<feature type="transmembrane region" description="Helical" evidence="8">
    <location>
        <begin position="430"/>
        <end position="450"/>
    </location>
</feature>
<dbReference type="Gene3D" id="3.30.70.1440">
    <property type="entry name" value="Multidrug efflux transporter AcrB pore domain"/>
    <property type="match status" value="1"/>
</dbReference>
<evidence type="ECO:0000256" key="7">
    <source>
        <dbReference type="ARBA" id="ARBA00023136"/>
    </source>
</evidence>
<evidence type="ECO:0000313" key="10">
    <source>
        <dbReference type="Proteomes" id="UP001151088"/>
    </source>
</evidence>
<sequence length="1024" mass="110945">MGLSEICIRRPVFATVLSLLMVLIGIVSYTRLTVREYPNIDEPVVSVVTTYSGASASIVESQVTQVLEGSIAGIEGIDVLESTSRSESSRITVRFRSNVDPDVAASDVRDRVSRVRKRLPDEIDEPVISKVEADAQPVMFIVFSSDRMNALELTDYIDRYVVDRFKNLTGVADVQIYGERRYAMRIWIDRERLAAYKLTVQDIEDALRAQNVEIPSGRIESADREFTVLSRTALATVDQFNDIVVKSVDGAQVRLDEVAKVELGAADERRSSRFNGGQAVILGIIKQAVANPLDVSTGVRAVLPAVNESLPDGMTAAIGNDNAVFIDRSIESVFHTILEAVVLVVLVIVVFLRSFRASMIPIVTIPISLITTFAIMYALGFSVNTLTLLALVLAIGLVVDDAIVVLENIFRHIEHGMKPIPAAIKGAREIGFAVVAMTLTLAAVYAPVAFAPGRTGRLFLEFALTLAGAVLISGFVALSLTPMMCSRLLKHEAKPGRLSAFIERGLTGLENGYRRLLGLTLKVRPLVLLVAVLVASASGILIYALPSELSPVEDRGVVRVNGSGPEGSTLAYTTRYTNQVEGILDKIPEMDSVLIINGLPEVHRFLIIGRLKDWSERDRRQQEIVADTAPKLRHIAGVSAYANNPASLGVSNNSRPIEFVLQTSGTYEELDEYVDRFLDRIEDYPGLASIQSDLKLNKPEISLTIDRAKAADLGIDVSVLGRTLESLLGGRQVTRFEVGGEQYDVYVQLDASDRASPATLDTIFLRSSSGEMVQLSNLVSVRETVAPQELKRFNQLRSATISANLAPGFSQGEALAYLDRTAREVLPRTVQTDVSGQSREFRAAGQSLVLVFLLALGFIYLVLSAQFESFRDPVIIMLTVPLSMTGALAALYFSGGSLNVYSQIGLVTLVGLITKHGILIVEFANQQQEAGLDRRAAVIEAATLRLRPILMTTGAMVLGAVPLALATGAGAESRTQIGWVIVGGMSLGTLLTLFVVPTVYSLIGRIHHTAHAEIAAGIVHGPAE</sequence>
<evidence type="ECO:0000256" key="6">
    <source>
        <dbReference type="ARBA" id="ARBA00022989"/>
    </source>
</evidence>
<comment type="subcellular location">
    <subcellularLocation>
        <location evidence="1">Cell inner membrane</location>
        <topology evidence="1">Multi-pass membrane protein</topology>
    </subcellularLocation>
</comment>
<dbReference type="Gene3D" id="3.30.70.1430">
    <property type="entry name" value="Multidrug efflux transporter AcrB pore domain"/>
    <property type="match status" value="2"/>
</dbReference>
<dbReference type="GO" id="GO:0005886">
    <property type="term" value="C:plasma membrane"/>
    <property type="evidence" value="ECO:0007669"/>
    <property type="project" value="UniProtKB-SubCell"/>
</dbReference>
<dbReference type="Gene3D" id="3.30.70.1320">
    <property type="entry name" value="Multidrug efflux transporter AcrB pore domain like"/>
    <property type="match status" value="1"/>
</dbReference>
<dbReference type="PRINTS" id="PR00702">
    <property type="entry name" value="ACRIFLAVINRP"/>
</dbReference>
<feature type="transmembrane region" description="Helical" evidence="8">
    <location>
        <begin position="386"/>
        <end position="410"/>
    </location>
</feature>
<dbReference type="InterPro" id="IPR001036">
    <property type="entry name" value="Acrflvin-R"/>
</dbReference>
<dbReference type="RefSeq" id="WP_258731298.1">
    <property type="nucleotide sequence ID" value="NZ_JANTHZ010000001.1"/>
</dbReference>
<feature type="transmembrane region" description="Helical" evidence="8">
    <location>
        <begin position="523"/>
        <end position="545"/>
    </location>
</feature>
<feature type="transmembrane region" description="Helical" evidence="8">
    <location>
        <begin position="843"/>
        <end position="863"/>
    </location>
</feature>
<dbReference type="Gene3D" id="1.20.1640.10">
    <property type="entry name" value="Multidrug efflux transporter AcrB transmembrane domain"/>
    <property type="match status" value="2"/>
</dbReference>
<evidence type="ECO:0000256" key="4">
    <source>
        <dbReference type="ARBA" id="ARBA00022519"/>
    </source>
</evidence>
<keyword evidence="3" id="KW-1003">Cell membrane</keyword>
<keyword evidence="4" id="KW-0997">Cell inner membrane</keyword>
<comment type="caution">
    <text evidence="9">The sequence shown here is derived from an EMBL/GenBank/DDBJ whole genome shotgun (WGS) entry which is preliminary data.</text>
</comment>
<evidence type="ECO:0000313" key="9">
    <source>
        <dbReference type="EMBL" id="MCS0494354.1"/>
    </source>
</evidence>
<dbReference type="Pfam" id="PF00873">
    <property type="entry name" value="ACR_tran"/>
    <property type="match status" value="1"/>
</dbReference>
<dbReference type="SUPFAM" id="SSF82714">
    <property type="entry name" value="Multidrug efflux transporter AcrB TolC docking domain, DN and DC subdomains"/>
    <property type="match status" value="2"/>
</dbReference>
<feature type="transmembrane region" description="Helical" evidence="8">
    <location>
        <begin position="359"/>
        <end position="380"/>
    </location>
</feature>
<dbReference type="InterPro" id="IPR027463">
    <property type="entry name" value="AcrB_DN_DC_subdom"/>
</dbReference>
<dbReference type="PANTHER" id="PTHR32063">
    <property type="match status" value="1"/>
</dbReference>